<dbReference type="RefSeq" id="YP_007677378.1">
    <property type="nucleotide sequence ID" value="NC_020875.1"/>
</dbReference>
<protein>
    <submittedName>
        <fullName evidence="1">Uncharacterized protein</fullName>
    </submittedName>
</protein>
<dbReference type="EMBL" id="HQ316583">
    <property type="protein sequence ID" value="AGG54253.1"/>
    <property type="molecule type" value="Genomic_DNA"/>
</dbReference>
<gene>
    <name evidence="1" type="ORF">CYXG_00189</name>
</gene>
<proteinExistence type="predicted"/>
<dbReference type="OrthoDB" id="30325at10239"/>
<accession>M1U2R6</accession>
<dbReference type="Proteomes" id="UP000203282">
    <property type="component" value="Segment"/>
</dbReference>
<keyword evidence="2" id="KW-1185">Reference proteome</keyword>
<sequence>MEITGVEWTSLSEDFGFYTVSLDDVPPFDVKPFQNPTECNPFWAWKDSYIEKFIGDVVEDLMDGTPNIGRKNWGNYYNRLKHKTWKFSHLPHIDGPGMVGNLWMVDHEEHRSTRFFNFKDQWKDDRFTMLKDLMKPTCRQKGFLHDLQSEVEYVWENFGIEYIESWGFEYLGEAPCKKNTITVYNSMMPHTAYIDETINECYSQLVKVATAPTHKE</sequence>
<name>M1U2R6_9CAUD</name>
<reference evidence="1 2" key="1">
    <citation type="submission" date="2010-03" db="EMBL/GenBank/DDBJ databases">
        <title>The Genome Sequence of Cyanophage S-SSM4.</title>
        <authorList>
            <consortium name="The Broad Institute Genome Sequencing Platform"/>
            <person name="Henn M.R."/>
            <person name="Sullivan M.S."/>
            <person name="Osburne M.S."/>
            <person name="Levin J."/>
            <person name="Malboeuf C."/>
            <person name="Casali M."/>
            <person name="Russ C."/>
            <person name="Lennon N."/>
            <person name="Erlich R."/>
            <person name="Young S.K."/>
            <person name="Koehrsen M."/>
            <person name="Yandava C."/>
            <person name="Zeng Q."/>
            <person name="Alvarado L."/>
            <person name="Anderson S."/>
            <person name="Berlin A."/>
            <person name="Borenstein D."/>
            <person name="Chen Z."/>
            <person name="Engels R."/>
            <person name="Freedman E."/>
            <person name="Gellesch M."/>
            <person name="Goldberg J."/>
            <person name="Green L."/>
            <person name="Griggs A."/>
            <person name="Gujja S."/>
            <person name="Heiman D."/>
            <person name="Hepburn T."/>
            <person name="Howarth C."/>
            <person name="Jen D."/>
            <person name="Larson L."/>
            <person name="Lewis B."/>
            <person name="Mehta T."/>
            <person name="Park D."/>
            <person name="Pearson M."/>
            <person name="Roberts A."/>
            <person name="Ryan E."/>
            <person name="Saif S."/>
            <person name="Shea T."/>
            <person name="Shenoy N."/>
            <person name="Sisk P."/>
            <person name="Stolte C."/>
            <person name="Sykes S."/>
            <person name="Walk T."/>
            <person name="White J."/>
            <person name="Yu Q."/>
            <person name="Coleman M.L."/>
            <person name="Huang K.H."/>
            <person name="Weigele P.R."/>
            <person name="DeFrancesco A.S."/>
            <person name="Kern S.E."/>
            <person name="Thompson L.R."/>
            <person name="Fu R."/>
            <person name="Hombeck B."/>
            <person name="Chisholm S.W."/>
            <person name="Haas B."/>
            <person name="Nusbaum C."/>
            <person name="Galagan J."/>
            <person name="Birren B."/>
        </authorList>
    </citation>
    <scope>NUCLEOTIDE SEQUENCE [LARGE SCALE GENOMIC DNA]</scope>
    <source>
        <strain evidence="1 2">S-SSM4</strain>
    </source>
</reference>
<dbReference type="GeneID" id="15013614"/>
<dbReference type="KEGG" id="vg:15013614"/>
<evidence type="ECO:0000313" key="1">
    <source>
        <dbReference type="EMBL" id="AGG54253.1"/>
    </source>
</evidence>
<organism evidence="1 2">
    <name type="scientific">Synechococcus phage S-SSM4</name>
    <dbReference type="NCBI Taxonomy" id="536466"/>
    <lineage>
        <taxon>Viruses</taxon>
        <taxon>Duplodnaviria</taxon>
        <taxon>Heunggongvirae</taxon>
        <taxon>Uroviricota</taxon>
        <taxon>Caudoviricetes</taxon>
        <taxon>Pantevenvirales</taxon>
        <taxon>Kyanoviridae</taxon>
        <taxon>Greenvirus</taxon>
        <taxon>Greenvirus ssm4</taxon>
    </lineage>
</organism>
<evidence type="ECO:0000313" key="2">
    <source>
        <dbReference type="Proteomes" id="UP000203282"/>
    </source>
</evidence>